<dbReference type="SUPFAM" id="SSF48452">
    <property type="entry name" value="TPR-like"/>
    <property type="match status" value="1"/>
</dbReference>
<protein>
    <submittedName>
        <fullName evidence="3">Suppressor of G2 allele of SKP1</fullName>
    </submittedName>
</protein>
<feature type="compositionally biased region" description="Basic and acidic residues" evidence="1">
    <location>
        <begin position="291"/>
        <end position="313"/>
    </location>
</feature>
<dbReference type="EMBL" id="LWCA01000508">
    <property type="protein sequence ID" value="OAF68134.1"/>
    <property type="molecule type" value="Genomic_DNA"/>
</dbReference>
<dbReference type="InterPro" id="IPR008978">
    <property type="entry name" value="HSP20-like_chaperone"/>
</dbReference>
<evidence type="ECO:0000313" key="3">
    <source>
        <dbReference type="EMBL" id="OAF68134.1"/>
    </source>
</evidence>
<dbReference type="InterPro" id="IPR007699">
    <property type="entry name" value="SGS_dom"/>
</dbReference>
<keyword evidence="4" id="KW-1185">Reference proteome</keyword>
<accession>A0A177B3Z0</accession>
<feature type="region of interest" description="Disordered" evidence="1">
    <location>
        <begin position="289"/>
        <end position="313"/>
    </location>
</feature>
<gene>
    <name evidence="3" type="ORF">A3Q56_04140</name>
</gene>
<dbReference type="InterPro" id="IPR044563">
    <property type="entry name" value="Sgt1-like"/>
</dbReference>
<dbReference type="OrthoDB" id="1898560at2759"/>
<comment type="caution">
    <text evidence="3">The sequence shown here is derived from an EMBL/GenBank/DDBJ whole genome shotgun (WGS) entry which is preliminary data.</text>
</comment>
<feature type="domain" description="SGS" evidence="2">
    <location>
        <begin position="226"/>
        <end position="313"/>
    </location>
</feature>
<dbReference type="InterPro" id="IPR011990">
    <property type="entry name" value="TPR-like_helical_dom_sf"/>
</dbReference>
<reference evidence="3 4" key="1">
    <citation type="submission" date="2016-04" db="EMBL/GenBank/DDBJ databases">
        <title>The genome of Intoshia linei affirms orthonectids as highly simplified spiralians.</title>
        <authorList>
            <person name="Mikhailov K.V."/>
            <person name="Slusarev G.S."/>
            <person name="Nikitin M.A."/>
            <person name="Logacheva M.D."/>
            <person name="Penin A."/>
            <person name="Aleoshin V."/>
            <person name="Panchin Y.V."/>
        </authorList>
    </citation>
    <scope>NUCLEOTIDE SEQUENCE [LARGE SCALE GENOMIC DNA]</scope>
    <source>
        <strain evidence="3">Intl2013</strain>
        <tissue evidence="3">Whole animal</tissue>
    </source>
</reference>
<evidence type="ECO:0000259" key="2">
    <source>
        <dbReference type="PROSITE" id="PS51048"/>
    </source>
</evidence>
<evidence type="ECO:0000256" key="1">
    <source>
        <dbReference type="SAM" id="MobiDB-lite"/>
    </source>
</evidence>
<dbReference type="GO" id="GO:0051087">
    <property type="term" value="F:protein-folding chaperone binding"/>
    <property type="evidence" value="ECO:0007669"/>
    <property type="project" value="InterPro"/>
</dbReference>
<dbReference type="Gene3D" id="1.25.40.10">
    <property type="entry name" value="Tetratricopeptide repeat domain"/>
    <property type="match status" value="1"/>
</dbReference>
<sequence>MTNPKFLQANKLFMSNEYEQAIEVYRTIHDENEYKLLADRYLGISLFKIGNYKEALSLLECMDKDECIIYYLAKCFFKLNRMKESREVLDTFYDDEKYDKKHKYITKKLGRVNQLVPKNDQKQHAPQKNEIPPVIIKAKNYKWSQDNASITINYNIKKYLNVKDSFTVEMISNRCIKIDNPAADISETINLSNIVKEITMKFEILDDFIKINILKLVSIYWNNLELSTSIKKNKTYKDWDSFKCEDENPKGEEALNDLFKKIYKDGSDETRKAMNKSFQESGGTVLSTNWEDIKKEETPVKPPEGCEYKKYSD</sequence>
<dbReference type="Pfam" id="PF05002">
    <property type="entry name" value="SGS"/>
    <property type="match status" value="1"/>
</dbReference>
<proteinExistence type="predicted"/>
<name>A0A177B3Z0_9BILA</name>
<dbReference type="Proteomes" id="UP000078046">
    <property type="component" value="Unassembled WGS sequence"/>
</dbReference>
<dbReference type="AlphaFoldDB" id="A0A177B3Z0"/>
<evidence type="ECO:0000313" key="4">
    <source>
        <dbReference type="Proteomes" id="UP000078046"/>
    </source>
</evidence>
<organism evidence="3 4">
    <name type="scientific">Intoshia linei</name>
    <dbReference type="NCBI Taxonomy" id="1819745"/>
    <lineage>
        <taxon>Eukaryota</taxon>
        <taxon>Metazoa</taxon>
        <taxon>Spiralia</taxon>
        <taxon>Lophotrochozoa</taxon>
        <taxon>Mesozoa</taxon>
        <taxon>Orthonectida</taxon>
        <taxon>Rhopaluridae</taxon>
        <taxon>Intoshia</taxon>
    </lineage>
</organism>
<dbReference type="PANTHER" id="PTHR45862">
    <property type="entry name" value="PROTEIN SGT1 HOMOLOG"/>
    <property type="match status" value="1"/>
</dbReference>
<dbReference type="Gene3D" id="2.60.40.790">
    <property type="match status" value="1"/>
</dbReference>
<dbReference type="PROSITE" id="PS51048">
    <property type="entry name" value="SGS"/>
    <property type="match status" value="1"/>
</dbReference>
<dbReference type="SUPFAM" id="SSF49764">
    <property type="entry name" value="HSP20-like chaperones"/>
    <property type="match status" value="1"/>
</dbReference>